<proteinExistence type="predicted"/>
<feature type="compositionally biased region" description="Acidic residues" evidence="5">
    <location>
        <begin position="600"/>
        <end position="610"/>
    </location>
</feature>
<evidence type="ECO:0000256" key="2">
    <source>
        <dbReference type="ARBA" id="ARBA00023015"/>
    </source>
</evidence>
<feature type="region of interest" description="Disordered" evidence="5">
    <location>
        <begin position="249"/>
        <end position="382"/>
    </location>
</feature>
<dbReference type="AlphaFoldDB" id="A0A8E2EFH6"/>
<feature type="compositionally biased region" description="Gly residues" evidence="5">
    <location>
        <begin position="567"/>
        <end position="579"/>
    </location>
</feature>
<dbReference type="OrthoDB" id="690068at2759"/>
<keyword evidence="2" id="KW-0805">Transcription regulation</keyword>
<reference evidence="7 8" key="1">
    <citation type="journal article" date="2016" name="Nat. Commun.">
        <title>Ectomycorrhizal ecology is imprinted in the genome of the dominant symbiotic fungus Cenococcum geophilum.</title>
        <authorList>
            <consortium name="DOE Joint Genome Institute"/>
            <person name="Peter M."/>
            <person name="Kohler A."/>
            <person name="Ohm R.A."/>
            <person name="Kuo A."/>
            <person name="Krutzmann J."/>
            <person name="Morin E."/>
            <person name="Arend M."/>
            <person name="Barry K.W."/>
            <person name="Binder M."/>
            <person name="Choi C."/>
            <person name="Clum A."/>
            <person name="Copeland A."/>
            <person name="Grisel N."/>
            <person name="Haridas S."/>
            <person name="Kipfer T."/>
            <person name="LaButti K."/>
            <person name="Lindquist E."/>
            <person name="Lipzen A."/>
            <person name="Maire R."/>
            <person name="Meier B."/>
            <person name="Mihaltcheva S."/>
            <person name="Molinier V."/>
            <person name="Murat C."/>
            <person name="Poggeler S."/>
            <person name="Quandt C.A."/>
            <person name="Sperisen C."/>
            <person name="Tritt A."/>
            <person name="Tisserant E."/>
            <person name="Crous P.W."/>
            <person name="Henrissat B."/>
            <person name="Nehls U."/>
            <person name="Egli S."/>
            <person name="Spatafora J.W."/>
            <person name="Grigoriev I.V."/>
            <person name="Martin F.M."/>
        </authorList>
    </citation>
    <scope>NUCLEOTIDE SEQUENCE [LARGE SCALE GENOMIC DNA]</scope>
    <source>
        <strain evidence="7 8">CBS 459.81</strain>
    </source>
</reference>
<comment type="subcellular location">
    <subcellularLocation>
        <location evidence="1">Nucleus</location>
    </subcellularLocation>
</comment>
<dbReference type="CDD" id="cd11387">
    <property type="entry name" value="bHLHzip_USF_MITF"/>
    <property type="match status" value="1"/>
</dbReference>
<dbReference type="Proteomes" id="UP000250266">
    <property type="component" value="Unassembled WGS sequence"/>
</dbReference>
<feature type="compositionally biased region" description="Polar residues" evidence="5">
    <location>
        <begin position="580"/>
        <end position="589"/>
    </location>
</feature>
<evidence type="ECO:0000256" key="3">
    <source>
        <dbReference type="ARBA" id="ARBA00023163"/>
    </source>
</evidence>
<dbReference type="GO" id="GO:0000981">
    <property type="term" value="F:DNA-binding transcription factor activity, RNA polymerase II-specific"/>
    <property type="evidence" value="ECO:0007669"/>
    <property type="project" value="TreeGrafter"/>
</dbReference>
<feature type="compositionally biased region" description="Polar residues" evidence="5">
    <location>
        <begin position="557"/>
        <end position="566"/>
    </location>
</feature>
<dbReference type="GO" id="GO:0005634">
    <property type="term" value="C:nucleus"/>
    <property type="evidence" value="ECO:0007669"/>
    <property type="project" value="UniProtKB-SubCell"/>
</dbReference>
<dbReference type="GO" id="GO:0000978">
    <property type="term" value="F:RNA polymerase II cis-regulatory region sequence-specific DNA binding"/>
    <property type="evidence" value="ECO:0007669"/>
    <property type="project" value="TreeGrafter"/>
</dbReference>
<dbReference type="PANTHER" id="PTHR46117">
    <property type="entry name" value="FI24210P1"/>
    <property type="match status" value="1"/>
</dbReference>
<feature type="domain" description="BHLH" evidence="6">
    <location>
        <begin position="372"/>
        <end position="478"/>
    </location>
</feature>
<feature type="compositionally biased region" description="Polar residues" evidence="5">
    <location>
        <begin position="261"/>
        <end position="276"/>
    </location>
</feature>
<dbReference type="SUPFAM" id="SSF47459">
    <property type="entry name" value="HLH, helix-loop-helix DNA-binding domain"/>
    <property type="match status" value="1"/>
</dbReference>
<evidence type="ECO:0000256" key="1">
    <source>
        <dbReference type="ARBA" id="ARBA00004123"/>
    </source>
</evidence>
<dbReference type="PANTHER" id="PTHR46117:SF3">
    <property type="entry name" value="FI24210P1"/>
    <property type="match status" value="1"/>
</dbReference>
<feature type="region of interest" description="Disordered" evidence="5">
    <location>
        <begin position="530"/>
        <end position="610"/>
    </location>
</feature>
<dbReference type="PROSITE" id="PS50888">
    <property type="entry name" value="BHLH"/>
    <property type="match status" value="1"/>
</dbReference>
<evidence type="ECO:0000256" key="5">
    <source>
        <dbReference type="SAM" id="MobiDB-lite"/>
    </source>
</evidence>
<protein>
    <recommendedName>
        <fullName evidence="6">BHLH domain-containing protein</fullName>
    </recommendedName>
</protein>
<feature type="compositionally biased region" description="Polar residues" evidence="5">
    <location>
        <begin position="414"/>
        <end position="427"/>
    </location>
</feature>
<dbReference type="Gene3D" id="4.10.280.10">
    <property type="entry name" value="Helix-loop-helix DNA-binding domain"/>
    <property type="match status" value="1"/>
</dbReference>
<keyword evidence="4" id="KW-0539">Nucleus</keyword>
<accession>A0A8E2EFH6</accession>
<evidence type="ECO:0000256" key="4">
    <source>
        <dbReference type="ARBA" id="ARBA00023242"/>
    </source>
</evidence>
<gene>
    <name evidence="7" type="ORF">K432DRAFT_441116</name>
</gene>
<dbReference type="GO" id="GO:0046983">
    <property type="term" value="F:protein dimerization activity"/>
    <property type="evidence" value="ECO:0007669"/>
    <property type="project" value="InterPro"/>
</dbReference>
<evidence type="ECO:0000313" key="8">
    <source>
        <dbReference type="Proteomes" id="UP000250266"/>
    </source>
</evidence>
<feature type="compositionally biased region" description="Low complexity" evidence="5">
    <location>
        <begin position="435"/>
        <end position="447"/>
    </location>
</feature>
<dbReference type="InterPro" id="IPR011598">
    <property type="entry name" value="bHLH_dom"/>
</dbReference>
<keyword evidence="8" id="KW-1185">Reference proteome</keyword>
<evidence type="ECO:0000313" key="7">
    <source>
        <dbReference type="EMBL" id="OCK83077.1"/>
    </source>
</evidence>
<dbReference type="InterPro" id="IPR036638">
    <property type="entry name" value="HLH_DNA-bd_sf"/>
</dbReference>
<sequence>MLREGIMLTVCQADTLVTNYSSYSNRPQKSYTKPDLRLTINSDDGLDDDFFSAGVNMAGNGSPAPFIKEEVDDMQFNSNRFMGHNGFDMSQQYGNQQFANSHDNVGGINPSDLTMSGSFSMNNQYGTSNMSSSYLQGNAGIPDDELAELGDLDQVGQQGFNGFGEGNMGQQPHGGYYNAASNGGAVSMNNHNMHQIFSNTPDDAPIQSPFMGTHNFDFSQYQSAPQRMGYAHGLPATANMQNGSIDMSARPRAKMPGGLSRNGSDGRSPTLMSPKSSALGVDRLHLGTPDSGSFPSQPIMANPMNHRHHKSMSSQWDNTPGSQHSWVDSPTQSPHTGSLHHQQISEVLQSGKHASLPAKVDIGQSQDAKKRRRRESHNLVERRRRDNINERIHDLSRLVPQHRLEDEKVRKHINNNGPLSPTLTASGMSPPHATSLLAGGSGRRAAGNITQGLPIEEKDKGPNKGDILNGAVSWTRDLMWFLYKKIQEADEMGAHIKQITGQDWPNDETEEERRMRTELVDAVEKNGVTTFKYSRGPGSGLRVPKHTNVAGEPLHQMSPQSLSPGMQSGGSGANSGGNGQPQFWINQHGGSSGGSFSLKEEDEYNGMDMG</sequence>
<organism evidence="7 8">
    <name type="scientific">Lepidopterella palustris CBS 459.81</name>
    <dbReference type="NCBI Taxonomy" id="1314670"/>
    <lineage>
        <taxon>Eukaryota</taxon>
        <taxon>Fungi</taxon>
        <taxon>Dikarya</taxon>
        <taxon>Ascomycota</taxon>
        <taxon>Pezizomycotina</taxon>
        <taxon>Dothideomycetes</taxon>
        <taxon>Pleosporomycetidae</taxon>
        <taxon>Mytilinidiales</taxon>
        <taxon>Argynnaceae</taxon>
        <taxon>Lepidopterella</taxon>
    </lineage>
</organism>
<evidence type="ECO:0000259" key="6">
    <source>
        <dbReference type="PROSITE" id="PS50888"/>
    </source>
</evidence>
<dbReference type="InterPro" id="IPR051732">
    <property type="entry name" value="USF"/>
</dbReference>
<dbReference type="Pfam" id="PF00010">
    <property type="entry name" value="HLH"/>
    <property type="match status" value="1"/>
</dbReference>
<feature type="compositionally biased region" description="Polar residues" evidence="5">
    <location>
        <begin position="312"/>
        <end position="348"/>
    </location>
</feature>
<keyword evidence="3" id="KW-0804">Transcription</keyword>
<name>A0A8E2EFH6_9PEZI</name>
<dbReference type="SMART" id="SM00353">
    <property type="entry name" value="HLH"/>
    <property type="match status" value="1"/>
</dbReference>
<feature type="region of interest" description="Disordered" evidence="5">
    <location>
        <begin position="412"/>
        <end position="447"/>
    </location>
</feature>
<dbReference type="EMBL" id="KV744870">
    <property type="protein sequence ID" value="OCK83077.1"/>
    <property type="molecule type" value="Genomic_DNA"/>
</dbReference>